<gene>
    <name evidence="2" type="ORF">LR48_Vigan05g036700</name>
</gene>
<evidence type="ECO:0000313" key="3">
    <source>
        <dbReference type="Proteomes" id="UP000053144"/>
    </source>
</evidence>
<proteinExistence type="predicted"/>
<dbReference type="AlphaFoldDB" id="A0A0L9UJ15"/>
<sequence>MIGGELLGEGRKGEGAFTGGGLAKEGSHFWHGGEHPEERNPSFLPFSTVQRAPKVRYTNFRRAERRIWGWASCESGVVAEGSGRRSGELLKLQGDLDLHVWRKMDHKFYKGSLQEGPVVGGYPDTLIIIQSHVEKDELCGERSRRSWSMFRFGHSEGTNLVNGMKYFGSVIIRKSRSHHKCITSRDRSSMHHPDECLVGNCGGTDKERLLAASGGRGTWTNRTYTGMRRIWRLYRWYQSLASPSTVWFEDEPSGSWWACDTRARRRGRGVTPVQEAWCRGHRQGAAPESTLESLVVICGGSRWSLPFGFHSLTTWLTFVWVVRWTSLLIVRWTSWQRGEVPTKGTPTLKLEMI</sequence>
<feature type="region of interest" description="Disordered" evidence="1">
    <location>
        <begin position="26"/>
        <end position="45"/>
    </location>
</feature>
<protein>
    <submittedName>
        <fullName evidence="2">Uncharacterized protein</fullName>
    </submittedName>
</protein>
<name>A0A0L9UJ15_PHAAN</name>
<dbReference type="Gramene" id="KOM42763">
    <property type="protein sequence ID" value="KOM42763"/>
    <property type="gene ID" value="LR48_Vigan05g036700"/>
</dbReference>
<evidence type="ECO:0000256" key="1">
    <source>
        <dbReference type="SAM" id="MobiDB-lite"/>
    </source>
</evidence>
<reference evidence="3" key="1">
    <citation type="journal article" date="2015" name="Proc. Natl. Acad. Sci. U.S.A.">
        <title>Genome sequencing of adzuki bean (Vigna angularis) provides insight into high starch and low fat accumulation and domestication.</title>
        <authorList>
            <person name="Yang K."/>
            <person name="Tian Z."/>
            <person name="Chen C."/>
            <person name="Luo L."/>
            <person name="Zhao B."/>
            <person name="Wang Z."/>
            <person name="Yu L."/>
            <person name="Li Y."/>
            <person name="Sun Y."/>
            <person name="Li W."/>
            <person name="Chen Y."/>
            <person name="Li Y."/>
            <person name="Zhang Y."/>
            <person name="Ai D."/>
            <person name="Zhao J."/>
            <person name="Shang C."/>
            <person name="Ma Y."/>
            <person name="Wu B."/>
            <person name="Wang M."/>
            <person name="Gao L."/>
            <person name="Sun D."/>
            <person name="Zhang P."/>
            <person name="Guo F."/>
            <person name="Wang W."/>
            <person name="Li Y."/>
            <person name="Wang J."/>
            <person name="Varshney R.K."/>
            <person name="Wang J."/>
            <person name="Ling H.Q."/>
            <person name="Wan P."/>
        </authorList>
    </citation>
    <scope>NUCLEOTIDE SEQUENCE</scope>
    <source>
        <strain evidence="3">cv. Jingnong 6</strain>
    </source>
</reference>
<feature type="compositionally biased region" description="Basic and acidic residues" evidence="1">
    <location>
        <begin position="26"/>
        <end position="40"/>
    </location>
</feature>
<dbReference type="EMBL" id="CM003375">
    <property type="protein sequence ID" value="KOM42763.1"/>
    <property type="molecule type" value="Genomic_DNA"/>
</dbReference>
<dbReference type="Proteomes" id="UP000053144">
    <property type="component" value="Chromosome 5"/>
</dbReference>
<evidence type="ECO:0000313" key="2">
    <source>
        <dbReference type="EMBL" id="KOM42763.1"/>
    </source>
</evidence>
<accession>A0A0L9UJ15</accession>
<organism evidence="2 3">
    <name type="scientific">Phaseolus angularis</name>
    <name type="common">Azuki bean</name>
    <name type="synonym">Vigna angularis</name>
    <dbReference type="NCBI Taxonomy" id="3914"/>
    <lineage>
        <taxon>Eukaryota</taxon>
        <taxon>Viridiplantae</taxon>
        <taxon>Streptophyta</taxon>
        <taxon>Embryophyta</taxon>
        <taxon>Tracheophyta</taxon>
        <taxon>Spermatophyta</taxon>
        <taxon>Magnoliopsida</taxon>
        <taxon>eudicotyledons</taxon>
        <taxon>Gunneridae</taxon>
        <taxon>Pentapetalae</taxon>
        <taxon>rosids</taxon>
        <taxon>fabids</taxon>
        <taxon>Fabales</taxon>
        <taxon>Fabaceae</taxon>
        <taxon>Papilionoideae</taxon>
        <taxon>50 kb inversion clade</taxon>
        <taxon>NPAAA clade</taxon>
        <taxon>indigoferoid/millettioid clade</taxon>
        <taxon>Phaseoleae</taxon>
        <taxon>Vigna</taxon>
    </lineage>
</organism>